<organism evidence="2 3">
    <name type="scientific">[Clostridium] polysaccharolyticum</name>
    <dbReference type="NCBI Taxonomy" id="29364"/>
    <lineage>
        <taxon>Bacteria</taxon>
        <taxon>Bacillati</taxon>
        <taxon>Bacillota</taxon>
        <taxon>Clostridia</taxon>
        <taxon>Lachnospirales</taxon>
        <taxon>Lachnospiraceae</taxon>
    </lineage>
</organism>
<evidence type="ECO:0000259" key="1">
    <source>
        <dbReference type="Pfam" id="PF18980"/>
    </source>
</evidence>
<dbReference type="Gene3D" id="3.30.420.40">
    <property type="match status" value="1"/>
</dbReference>
<dbReference type="STRING" id="29364.SAMN04487772_101170"/>
<reference evidence="2 3" key="1">
    <citation type="submission" date="2016-10" db="EMBL/GenBank/DDBJ databases">
        <authorList>
            <person name="de Groot N.N."/>
        </authorList>
    </citation>
    <scope>NUCLEOTIDE SEQUENCE [LARGE SCALE GENOMIC DNA]</scope>
    <source>
        <strain evidence="2 3">DSM 1801</strain>
    </source>
</reference>
<dbReference type="Pfam" id="PF18980">
    <property type="entry name" value="DUF5716_C"/>
    <property type="match status" value="1"/>
</dbReference>
<evidence type="ECO:0000313" key="2">
    <source>
        <dbReference type="EMBL" id="SES64428.1"/>
    </source>
</evidence>
<accession>A0A1H9Y6I1</accession>
<dbReference type="EMBL" id="FOHN01000001">
    <property type="protein sequence ID" value="SES64428.1"/>
    <property type="molecule type" value="Genomic_DNA"/>
</dbReference>
<dbReference type="OrthoDB" id="1918132at2"/>
<keyword evidence="3" id="KW-1185">Reference proteome</keyword>
<dbReference type="AlphaFoldDB" id="A0A1H9Y6I1"/>
<dbReference type="Proteomes" id="UP000199800">
    <property type="component" value="Unassembled WGS sequence"/>
</dbReference>
<gene>
    <name evidence="2" type="ORF">SAMN04487772_101170</name>
</gene>
<protein>
    <recommendedName>
        <fullName evidence="1">DUF5716 domain-containing protein</fullName>
    </recommendedName>
</protein>
<proteinExistence type="predicted"/>
<dbReference type="RefSeq" id="WP_092475072.1">
    <property type="nucleotide sequence ID" value="NZ_FOHN01000001.1"/>
</dbReference>
<dbReference type="SUPFAM" id="SSF53067">
    <property type="entry name" value="Actin-like ATPase domain"/>
    <property type="match status" value="1"/>
</dbReference>
<dbReference type="InterPro" id="IPR043770">
    <property type="entry name" value="DUF5716_C"/>
</dbReference>
<dbReference type="InterPro" id="IPR043129">
    <property type="entry name" value="ATPase_NBD"/>
</dbReference>
<name>A0A1H9Y6I1_9FIRM</name>
<feature type="domain" description="DUF5716" evidence="1">
    <location>
        <begin position="126"/>
        <end position="423"/>
    </location>
</feature>
<evidence type="ECO:0000313" key="3">
    <source>
        <dbReference type="Proteomes" id="UP000199800"/>
    </source>
</evidence>
<sequence>MFVIERQKLFVGLDLDNEFSQITYYDEALFEPCSISQKEGEEAYLIPTVLAVTKENGQWYFGEDAVRLAKEQKAPLLMDFIESIKKESPIWYYEKEWEPVEILKRFLRKCLNLLMVRFPEGTIQMLAVTLENKEKVLVNMLLEALQQLGFEKERVAVLSHQESYLYYTLRQKKELWLNDVGLFDFSSKGLFFYRIFMNRRTSPVTVGIEKKEFTKLLSYGMLESKEEGELAYMFDSVTKNALHKKIVSTIYVTGQGFRGNWCQSVLEGLCVGRRVFLGQNLYAIGACYGAKEVGGESKLSNYLLLNDEMVLVDISVKVFSSSRFEPYHLVRAGAAWFDVNHKLEVIPDEENELELEIFDVMTQQKKTFFLHIDFIEGRPRRTTILEIGVKFLDPKTCVLQVKDKGFGNMYPSTNRIWEKEIHL</sequence>